<dbReference type="InterPro" id="IPR012334">
    <property type="entry name" value="Pectin_lyas_fold"/>
</dbReference>
<dbReference type="SMART" id="SM00710">
    <property type="entry name" value="PbH1"/>
    <property type="match status" value="8"/>
</dbReference>
<dbReference type="InterPro" id="IPR013783">
    <property type="entry name" value="Ig-like_fold"/>
</dbReference>
<dbReference type="OrthoDB" id="6713538at2"/>
<sequence length="1037" mass="116591">MAHTVFEKKVQTRRKRALLLLTYILFMVFGNLSYALDIISISNENLDVDKADIRVVTDNTSRVSIQYGLNSANMTTSQWSESGKEHIISLRDLKWAAVYHYSVIVKTEHDEQISSGDNLLRLKKTSNSIPIPVIESVSINDVTATSATIKVNVDRPSRLFIRYRHGSRYVTETTDFTYSYEFNLDQLAAGKVYHFHVVAEGENGQIIKDRDRLLRLSSKTYKTRVQITHLSVIERGDESATLSWRTNKPTTGMVKYGLTEDLEEDSITLPLAKEHQVTINNLNNDTHYFYRVEANVDPKDTIQSKMQSFDTLDSQEGEPTIIEVDNGYLTEDGLTGFVKITTSEDTKVWIDYGFNHERTYQSAISDFNSTHGIALPYFRAERTYHYNINIEDADGNIFRSKRRSIKYDEVTVISDAVITTLKGHTINSNPAEEIRLCKKFDIGSIRANSKVRLNCLLDLNGLSYQLPPNVNLLSYGGDIINGTLIFAGGKIDGKLLNSSIHIGGDVHLSNANFVFDNQRWGVVEGIVNNEQAKENTRLFQYALNQAHNVHANVFRINKFDASFWVGNYKKFNSTELSGITLPSNIKLSMRHDTILRTQANGYARYALLGLYNADNVTIEGGVLIGDRDTHDYKDPQSPKPYWGHLMKIGGSRNVTIKGVTFKNATADGLSIHSLGTYKRTGSIETKNILVTDCLFDNNRRLGTAITSGSEIIVEHNTYLNSGQPSEASESVSPAWAIDIEGGYKDHEYLERPYNITIRNNIERNSYRGAFIGAIGDGITIENNNTENTIALGSVFNSKAFNNTITRDLNKEYLNPNGLSVAYDGEKMFYPTEEVVGNNEVYNNKLIGARMYISGSGNSIFNNSISNSLTGITIQKAKNAEIYNNSVHSNVENSIGLSARDSINNVNVYDNDFNIEGLAIRFISINEKLGHENFSMYLNNNRFTSSGYNKAASVSRSRNVYFNENNFSNIGFIMYTSDNIQLIGNRVETKTRIGLQIEEGNEQIKLHDNLVIHPEKKKCIRNLSEQIPDIKNNVCMGI</sequence>
<dbReference type="InterPro" id="IPR011050">
    <property type="entry name" value="Pectin_lyase_fold/virulence"/>
</dbReference>
<dbReference type="InterPro" id="IPR015914">
    <property type="entry name" value="PAPs_N"/>
</dbReference>
<dbReference type="InterPro" id="IPR003961">
    <property type="entry name" value="FN3_dom"/>
</dbReference>
<feature type="domain" description="Fibronectin type-III" evidence="1">
    <location>
        <begin position="130"/>
        <end position="206"/>
    </location>
</feature>
<evidence type="ECO:0000259" key="1">
    <source>
        <dbReference type="SMART" id="SM00060"/>
    </source>
</evidence>
<name>A0A1L0DS33_9GAMM</name>
<dbReference type="Proteomes" id="UP000183794">
    <property type="component" value="Unassembled WGS sequence"/>
</dbReference>
<reference evidence="2 3" key="1">
    <citation type="submission" date="2016-11" db="EMBL/GenBank/DDBJ databases">
        <authorList>
            <person name="Jaros S."/>
            <person name="Januszkiewicz K."/>
            <person name="Wedrychowicz H."/>
        </authorList>
    </citation>
    <scope>NUCLEOTIDE SEQUENCE [LARGE SCALE GENOMIC DNA]</scope>
    <source>
        <strain evidence="2">NVI 5450</strain>
    </source>
</reference>
<dbReference type="SUPFAM" id="SSF51126">
    <property type="entry name" value="Pectin lyase-like"/>
    <property type="match status" value="2"/>
</dbReference>
<gene>
    <name evidence="2" type="ORF">NVI5450_1307</name>
</gene>
<evidence type="ECO:0000313" key="2">
    <source>
        <dbReference type="EMBL" id="SGY91959.1"/>
    </source>
</evidence>
<protein>
    <recommendedName>
        <fullName evidence="1">Fibronectin type-III domain-containing protein</fullName>
    </recommendedName>
</protein>
<dbReference type="Pfam" id="PF16656">
    <property type="entry name" value="Pur_ac_phosph_N"/>
    <property type="match status" value="1"/>
</dbReference>
<evidence type="ECO:0000313" key="3">
    <source>
        <dbReference type="Proteomes" id="UP000183794"/>
    </source>
</evidence>
<dbReference type="SUPFAM" id="SSF49363">
    <property type="entry name" value="Purple acid phosphatase, N-terminal domain"/>
    <property type="match status" value="1"/>
</dbReference>
<dbReference type="SMART" id="SM00060">
    <property type="entry name" value="FN3"/>
    <property type="match status" value="2"/>
</dbReference>
<dbReference type="GO" id="GO:0003993">
    <property type="term" value="F:acid phosphatase activity"/>
    <property type="evidence" value="ECO:0007669"/>
    <property type="project" value="InterPro"/>
</dbReference>
<dbReference type="RefSeq" id="WP_139291892.1">
    <property type="nucleotide sequence ID" value="NZ_CAWRBC010000122.1"/>
</dbReference>
<dbReference type="AlphaFoldDB" id="A0A1L0DS33"/>
<accession>A0A1L0DS33</accession>
<feature type="domain" description="Fibronectin type-III" evidence="1">
    <location>
        <begin position="224"/>
        <end position="301"/>
    </location>
</feature>
<dbReference type="EMBL" id="FPLD01000042">
    <property type="protein sequence ID" value="SGY91959.1"/>
    <property type="molecule type" value="Genomic_DNA"/>
</dbReference>
<organism evidence="2 3">
    <name type="scientific">Moritella viscosa</name>
    <dbReference type="NCBI Taxonomy" id="80854"/>
    <lineage>
        <taxon>Bacteria</taxon>
        <taxon>Pseudomonadati</taxon>
        <taxon>Pseudomonadota</taxon>
        <taxon>Gammaproteobacteria</taxon>
        <taxon>Alteromonadales</taxon>
        <taxon>Moritellaceae</taxon>
        <taxon>Moritella</taxon>
    </lineage>
</organism>
<dbReference type="Gene3D" id="2.60.40.10">
    <property type="entry name" value="Immunoglobulins"/>
    <property type="match status" value="1"/>
</dbReference>
<dbReference type="GO" id="GO:0046872">
    <property type="term" value="F:metal ion binding"/>
    <property type="evidence" value="ECO:0007669"/>
    <property type="project" value="InterPro"/>
</dbReference>
<dbReference type="CDD" id="cd00063">
    <property type="entry name" value="FN3"/>
    <property type="match status" value="1"/>
</dbReference>
<proteinExistence type="predicted"/>
<dbReference type="InterPro" id="IPR008963">
    <property type="entry name" value="Purple_acid_Pase-like_N"/>
</dbReference>
<dbReference type="Gene3D" id="2.160.20.10">
    <property type="entry name" value="Single-stranded right-handed beta-helix, Pectin lyase-like"/>
    <property type="match status" value="1"/>
</dbReference>
<dbReference type="InterPro" id="IPR006626">
    <property type="entry name" value="PbH1"/>
</dbReference>